<sequence length="182" mass="20885">MRGGQIIKYTLFYWKDHNQREPMKFDITNCPFLDEPLFTEAPPVWKPETRECGDHGSGGVARKVEKRMKFRIGAVACKPILRGFFWDGEKQEKKDAITVRQAVEEIAKNLKREIESSKLLSDLGLASGQRKIKFRPIGRWTLADSPGKGMDAVRENISVSETSVRFKERSLQYGVATRGRFY</sequence>
<dbReference type="EMBL" id="AQGS01000958">
    <property type="protein sequence ID" value="EPS36196.1"/>
    <property type="molecule type" value="Genomic_DNA"/>
</dbReference>
<reference evidence="3" key="2">
    <citation type="submission" date="2013-04" db="EMBL/GenBank/DDBJ databases">
        <title>Genomic mechanisms accounting for the adaptation to parasitism in nematode-trapping fungi.</title>
        <authorList>
            <person name="Ahren D.G."/>
        </authorList>
    </citation>
    <scope>NUCLEOTIDE SEQUENCE [LARGE SCALE GENOMIC DNA]</scope>
    <source>
        <strain evidence="3">CBS 200.50</strain>
    </source>
</reference>
<organism evidence="2 3">
    <name type="scientific">Dactylellina haptotyla (strain CBS 200.50)</name>
    <name type="common">Nematode-trapping fungus</name>
    <name type="synonym">Monacrosporium haptotylum</name>
    <dbReference type="NCBI Taxonomy" id="1284197"/>
    <lineage>
        <taxon>Eukaryota</taxon>
        <taxon>Fungi</taxon>
        <taxon>Dikarya</taxon>
        <taxon>Ascomycota</taxon>
        <taxon>Pezizomycotina</taxon>
        <taxon>Orbiliomycetes</taxon>
        <taxon>Orbiliales</taxon>
        <taxon>Orbiliaceae</taxon>
        <taxon>Dactylellina</taxon>
    </lineage>
</organism>
<keyword evidence="1" id="KW-0175">Coiled coil</keyword>
<dbReference type="Proteomes" id="UP000015100">
    <property type="component" value="Unassembled WGS sequence"/>
</dbReference>
<evidence type="ECO:0000313" key="3">
    <source>
        <dbReference type="Proteomes" id="UP000015100"/>
    </source>
</evidence>
<evidence type="ECO:0000256" key="1">
    <source>
        <dbReference type="SAM" id="Coils"/>
    </source>
</evidence>
<dbReference type="AlphaFoldDB" id="S8A4Z6"/>
<comment type="caution">
    <text evidence="2">The sequence shown here is derived from an EMBL/GenBank/DDBJ whole genome shotgun (WGS) entry which is preliminary data.</text>
</comment>
<accession>S8A4Z6</accession>
<gene>
    <name evidence="2" type="ORF">H072_10249</name>
</gene>
<reference evidence="2 3" key="1">
    <citation type="journal article" date="2013" name="PLoS Genet.">
        <title>Genomic mechanisms accounting for the adaptation to parasitism in nematode-trapping fungi.</title>
        <authorList>
            <person name="Meerupati T."/>
            <person name="Andersson K.M."/>
            <person name="Friman E."/>
            <person name="Kumar D."/>
            <person name="Tunlid A."/>
            <person name="Ahren D."/>
        </authorList>
    </citation>
    <scope>NUCLEOTIDE SEQUENCE [LARGE SCALE GENOMIC DNA]</scope>
    <source>
        <strain evidence="2 3">CBS 200.50</strain>
    </source>
</reference>
<name>S8A4Z6_DACHA</name>
<proteinExistence type="predicted"/>
<protein>
    <submittedName>
        <fullName evidence="2">Uncharacterized protein</fullName>
    </submittedName>
</protein>
<feature type="coiled-coil region" evidence="1">
    <location>
        <begin position="93"/>
        <end position="120"/>
    </location>
</feature>
<evidence type="ECO:0000313" key="2">
    <source>
        <dbReference type="EMBL" id="EPS36196.1"/>
    </source>
</evidence>
<keyword evidence="3" id="KW-1185">Reference proteome</keyword>
<dbReference type="OrthoDB" id="5314389at2759"/>
<dbReference type="HOGENOM" id="CLU_1481943_0_0_1"/>